<feature type="signal peptide" evidence="1">
    <location>
        <begin position="1"/>
        <end position="25"/>
    </location>
</feature>
<gene>
    <name evidence="2" type="ORF">ERS008529_00039</name>
    <name evidence="3" type="ORF">ERS137968_00575</name>
</gene>
<evidence type="ECO:0000313" key="4">
    <source>
        <dbReference type="Proteomes" id="UP000044625"/>
    </source>
</evidence>
<dbReference type="STRING" id="1288385.ERS137968_00575"/>
<dbReference type="EMBL" id="CWJL01000002">
    <property type="protein sequence ID" value="CRY64108.1"/>
    <property type="molecule type" value="Genomic_DNA"/>
</dbReference>
<dbReference type="Proteomes" id="UP000045840">
    <property type="component" value="Unassembled WGS sequence"/>
</dbReference>
<name>A0A0T9NDH9_9GAMM</name>
<evidence type="ECO:0000313" key="5">
    <source>
        <dbReference type="Proteomes" id="UP000045840"/>
    </source>
</evidence>
<dbReference type="OrthoDB" id="6480338at2"/>
<protein>
    <submittedName>
        <fullName evidence="2">N-acetylglucosamine-binding protein A</fullName>
    </submittedName>
</protein>
<evidence type="ECO:0000313" key="3">
    <source>
        <dbReference type="EMBL" id="CRY64108.1"/>
    </source>
</evidence>
<dbReference type="RefSeq" id="WP_049608055.1">
    <property type="nucleotide sequence ID" value="NZ_CAWMMU010000002.1"/>
</dbReference>
<evidence type="ECO:0000256" key="1">
    <source>
        <dbReference type="SAM" id="SignalP"/>
    </source>
</evidence>
<feature type="chain" id="PRO_5006693819" evidence="1">
    <location>
        <begin position="26"/>
        <end position="141"/>
    </location>
</feature>
<reference evidence="2" key="2">
    <citation type="submission" date="2015-03" db="EMBL/GenBank/DDBJ databases">
        <authorList>
            <person name="Murphy D."/>
        </authorList>
    </citation>
    <scope>NUCLEOTIDE SEQUENCE [LARGE SCALE GENOMIC DNA]</scope>
    <source>
        <strain evidence="2">A125KOH2</strain>
    </source>
</reference>
<dbReference type="EMBL" id="CQAZ01000001">
    <property type="protein sequence ID" value="CNH00456.1"/>
    <property type="molecule type" value="Genomic_DNA"/>
</dbReference>
<dbReference type="AlphaFoldDB" id="A0A0T9NDH9"/>
<keyword evidence="1" id="KW-0732">Signal</keyword>
<accession>A0A0T9NDH9</accession>
<reference evidence="5" key="3">
    <citation type="submission" date="2015-03" db="EMBL/GenBank/DDBJ databases">
        <authorList>
            <consortium name="Pathogen Informatics"/>
        </authorList>
    </citation>
    <scope>NUCLEOTIDE SEQUENCE [LARGE SCALE GENOMIC DNA]</scope>
    <source>
        <strain evidence="5">A125KOH2</strain>
    </source>
</reference>
<sequence length="141" mass="15836">MKISLITFTHAMLFCLSAVTQPLIASELWIKQISLTSSLVVSNDFSVHGIQSNYWLNDGQGQIEMTITAHEHLLITSYLYDLNGNEKTRAEILINNRTKDLSLPLENLVAGNYKLVIKALNTDNQSAIKKFNIALTHFSEN</sequence>
<dbReference type="Proteomes" id="UP000044625">
    <property type="component" value="Unassembled WGS sequence"/>
</dbReference>
<reference evidence="3 4" key="1">
    <citation type="submission" date="2015-03" db="EMBL/GenBank/DDBJ databases">
        <authorList>
            <consortium name="Pathogen Informatics"/>
            <person name="Murphy D."/>
        </authorList>
    </citation>
    <scope>NUCLEOTIDE SEQUENCE [LARGE SCALE GENOMIC DNA]</scope>
    <source>
        <strain evidence="4">type strain: CIP110230</strain>
        <strain evidence="3">Type strain: CIP110230</strain>
    </source>
</reference>
<proteinExistence type="predicted"/>
<evidence type="ECO:0000313" key="2">
    <source>
        <dbReference type="EMBL" id="CNH00456.1"/>
    </source>
</evidence>
<keyword evidence="4" id="KW-1185">Reference proteome</keyword>
<organism evidence="2 5">
    <name type="scientific">Yersinia pekkanenii</name>
    <dbReference type="NCBI Taxonomy" id="1288385"/>
    <lineage>
        <taxon>Bacteria</taxon>
        <taxon>Pseudomonadati</taxon>
        <taxon>Pseudomonadota</taxon>
        <taxon>Gammaproteobacteria</taxon>
        <taxon>Enterobacterales</taxon>
        <taxon>Yersiniaceae</taxon>
        <taxon>Yersinia</taxon>
    </lineage>
</organism>
<dbReference type="Gene3D" id="2.60.40.2550">
    <property type="match status" value="1"/>
</dbReference>